<evidence type="ECO:0008006" key="5">
    <source>
        <dbReference type="Google" id="ProtNLM"/>
    </source>
</evidence>
<evidence type="ECO:0000313" key="4">
    <source>
        <dbReference type="Proteomes" id="UP000318428"/>
    </source>
</evidence>
<dbReference type="Proteomes" id="UP000318428">
    <property type="component" value="Unassembled WGS sequence"/>
</dbReference>
<dbReference type="EMBL" id="VFIO01000006">
    <property type="protein sequence ID" value="TWR88187.1"/>
    <property type="molecule type" value="Genomic_DNA"/>
</dbReference>
<protein>
    <recommendedName>
        <fullName evidence="5">Lipoprotein</fullName>
    </recommendedName>
</protein>
<name>A0ABY3GF81_9PSED</name>
<feature type="transmembrane region" description="Helical" evidence="2">
    <location>
        <begin position="7"/>
        <end position="26"/>
    </location>
</feature>
<evidence type="ECO:0000256" key="1">
    <source>
        <dbReference type="SAM" id="MobiDB-lite"/>
    </source>
</evidence>
<evidence type="ECO:0000256" key="2">
    <source>
        <dbReference type="SAM" id="Phobius"/>
    </source>
</evidence>
<keyword evidence="2" id="KW-1133">Transmembrane helix</keyword>
<feature type="region of interest" description="Disordered" evidence="1">
    <location>
        <begin position="33"/>
        <end position="60"/>
    </location>
</feature>
<organism evidence="3 4">
    <name type="scientific">Pseudomonas saxonica</name>
    <dbReference type="NCBI Taxonomy" id="2600598"/>
    <lineage>
        <taxon>Bacteria</taxon>
        <taxon>Pseudomonadati</taxon>
        <taxon>Pseudomonadota</taxon>
        <taxon>Gammaproteobacteria</taxon>
        <taxon>Pseudomonadales</taxon>
        <taxon>Pseudomonadaceae</taxon>
        <taxon>Pseudomonas</taxon>
    </lineage>
</organism>
<gene>
    <name evidence="3" type="ORF">FJD38_15935</name>
</gene>
<keyword evidence="2" id="KW-0472">Membrane</keyword>
<sequence>MMLKSLVKALVVAMAVSSLSGCWMFMPPGGGHGHGGGGDHGGGGGGHYGGGGGGHYGGQR</sequence>
<reference evidence="3 4" key="1">
    <citation type="submission" date="2019-06" db="EMBL/GenBank/DDBJ databases">
        <title>Pseudomonas bimorpha sp. nov. isolated from bovine raw milk and skim milk concentrate.</title>
        <authorList>
            <person name="Hofmann K."/>
            <person name="Huptas C."/>
            <person name="Doll E."/>
            <person name="Scherer S."/>
            <person name="Wenning M."/>
        </authorList>
    </citation>
    <scope>NUCLEOTIDE SEQUENCE [LARGE SCALE GENOMIC DNA]</scope>
    <source>
        <strain evidence="3 4">DSM 108989</strain>
    </source>
</reference>
<proteinExistence type="predicted"/>
<evidence type="ECO:0000313" key="3">
    <source>
        <dbReference type="EMBL" id="TWR88187.1"/>
    </source>
</evidence>
<dbReference type="RefSeq" id="WP_146386225.1">
    <property type="nucleotide sequence ID" value="NZ_VFIO01000006.1"/>
</dbReference>
<keyword evidence="2" id="KW-0812">Transmembrane</keyword>
<keyword evidence="4" id="KW-1185">Reference proteome</keyword>
<accession>A0ABY3GF81</accession>
<comment type="caution">
    <text evidence="3">The sequence shown here is derived from an EMBL/GenBank/DDBJ whole genome shotgun (WGS) entry which is preliminary data.</text>
</comment>
<dbReference type="PROSITE" id="PS51257">
    <property type="entry name" value="PROKAR_LIPOPROTEIN"/>
    <property type="match status" value="1"/>
</dbReference>